<dbReference type="InterPro" id="IPR001339">
    <property type="entry name" value="mRNA_cap_enzyme_adenylation"/>
</dbReference>
<keyword evidence="7" id="KW-0506">mRNA capping</keyword>
<evidence type="ECO:0000256" key="1">
    <source>
        <dbReference type="ARBA" id="ARBA00004123"/>
    </source>
</evidence>
<evidence type="ECO:0000256" key="8">
    <source>
        <dbReference type="ARBA" id="ARBA00023134"/>
    </source>
</evidence>
<dbReference type="SUPFAM" id="SSF50249">
    <property type="entry name" value="Nucleic acid-binding proteins"/>
    <property type="match status" value="1"/>
</dbReference>
<keyword evidence="9" id="KW-0539">Nucleus</keyword>
<dbReference type="Gene3D" id="2.40.50.140">
    <property type="entry name" value="Nucleic acid-binding proteins"/>
    <property type="match status" value="1"/>
</dbReference>
<evidence type="ECO:0000256" key="3">
    <source>
        <dbReference type="ARBA" id="ARBA00022664"/>
    </source>
</evidence>
<dbReference type="EC" id="2.7.7.50" evidence="2"/>
<name>A0A5N6V3T8_ASPTM</name>
<dbReference type="Pfam" id="PF01331">
    <property type="entry name" value="mRNA_cap_enzyme"/>
    <property type="match status" value="1"/>
</dbReference>
<dbReference type="OrthoDB" id="200924at2759"/>
<keyword evidence="6" id="KW-0547">Nucleotide-binding</keyword>
<keyword evidence="4" id="KW-0808">Transferase</keyword>
<keyword evidence="5" id="KW-0548">Nucleotidyltransferase</keyword>
<dbReference type="InterPro" id="IPR012340">
    <property type="entry name" value="NA-bd_OB-fold"/>
</dbReference>
<reference evidence="13 14" key="1">
    <citation type="submission" date="2019-04" db="EMBL/GenBank/DDBJ databases">
        <title>Friends and foes A comparative genomics study of 23 Aspergillus species from section Flavi.</title>
        <authorList>
            <consortium name="DOE Joint Genome Institute"/>
            <person name="Kjaerbolling I."/>
            <person name="Vesth T."/>
            <person name="Frisvad J.C."/>
            <person name="Nybo J.L."/>
            <person name="Theobald S."/>
            <person name="Kildgaard S."/>
            <person name="Isbrandt T."/>
            <person name="Kuo A."/>
            <person name="Sato A."/>
            <person name="Lyhne E.K."/>
            <person name="Kogle M.E."/>
            <person name="Wiebenga A."/>
            <person name="Kun R.S."/>
            <person name="Lubbers R.J."/>
            <person name="Makela M.R."/>
            <person name="Barry K."/>
            <person name="Chovatia M."/>
            <person name="Clum A."/>
            <person name="Daum C."/>
            <person name="Haridas S."/>
            <person name="He G."/>
            <person name="LaButti K."/>
            <person name="Lipzen A."/>
            <person name="Mondo S."/>
            <person name="Riley R."/>
            <person name="Salamov A."/>
            <person name="Simmons B.A."/>
            <person name="Magnuson J.K."/>
            <person name="Henrissat B."/>
            <person name="Mortensen U.H."/>
            <person name="Larsen T.O."/>
            <person name="Devries R.P."/>
            <person name="Grigoriev I.V."/>
            <person name="Machida M."/>
            <person name="Baker S.E."/>
            <person name="Andersen M.R."/>
        </authorList>
    </citation>
    <scope>NUCLEOTIDE SEQUENCE [LARGE SCALE GENOMIC DNA]</scope>
    <source>
        <strain evidence="13 14">CBS 117626</strain>
    </source>
</reference>
<dbReference type="Proteomes" id="UP000326950">
    <property type="component" value="Unassembled WGS sequence"/>
</dbReference>
<feature type="domain" description="mRNA capping enzyme C-terminal" evidence="12">
    <location>
        <begin position="251"/>
        <end position="345"/>
    </location>
</feature>
<dbReference type="PANTHER" id="PTHR10367:SF17">
    <property type="entry name" value="MRNA-CAPPING ENZYME"/>
    <property type="match status" value="1"/>
</dbReference>
<dbReference type="GO" id="GO:0005524">
    <property type="term" value="F:ATP binding"/>
    <property type="evidence" value="ECO:0007669"/>
    <property type="project" value="InterPro"/>
</dbReference>
<dbReference type="GO" id="GO:0005634">
    <property type="term" value="C:nucleus"/>
    <property type="evidence" value="ECO:0007669"/>
    <property type="project" value="UniProtKB-SubCell"/>
</dbReference>
<evidence type="ECO:0000313" key="14">
    <source>
        <dbReference type="Proteomes" id="UP000326950"/>
    </source>
</evidence>
<dbReference type="EMBL" id="ML738599">
    <property type="protein sequence ID" value="KAE8165645.1"/>
    <property type="molecule type" value="Genomic_DNA"/>
</dbReference>
<proteinExistence type="predicted"/>
<evidence type="ECO:0000256" key="7">
    <source>
        <dbReference type="ARBA" id="ARBA00023042"/>
    </source>
</evidence>
<gene>
    <name evidence="13" type="ORF">BDV40DRAFT_297352</name>
</gene>
<dbReference type="AlphaFoldDB" id="A0A5N6V3T8"/>
<sequence length="454" mass="52791">MCLPPRLLDISYCPSTLSPSFPDLDVVGIKVEPEKAENFRRKVANLLGQTEIGYPGAAPVSFSSQRLAELQQKDYYVCEKTDGIRCLMYMECWSTDSEISGMHYLIDRKNEYRYVPGLHFPKPDDETFLSIHDDTYEDGSQQLKYLVFDVLVLNGHRVMHDPFDKRLVYLKKEVLEPYKQMRRNSPEEGRPFIVEEKSMHFSYNIEMMFRDIIPKVKRIRGNDGLIFTCCSTSYYIGLDEHILKWKPASDNTVDFRLHLQFPVPEPDTEGTINSVTDSDYDSIPICHLSVMLSPQDYLPFGEMYLTREEWDDLRAMRIPLDGTIIECYKGDQSRWRFYRLRNDKKGHKPYLCCRENSREYSRLRYRRGPNPRRPSYQDSMEGAAGLAWPVIMGAFPSAKRSSVDKPWGYDRTAMILSPLREQYASLVVSLSSLVISDIIYLVRDSFISRPSILL</sequence>
<feature type="domain" description="mRNA capping enzyme adenylation" evidence="11">
    <location>
        <begin position="59"/>
        <end position="246"/>
    </location>
</feature>
<evidence type="ECO:0000259" key="11">
    <source>
        <dbReference type="Pfam" id="PF01331"/>
    </source>
</evidence>
<comment type="catalytic activity">
    <reaction evidence="10">
        <text>a 5'-end diphospho-ribonucleoside in mRNA + GTP + H(+) = a 5'-end (5'-triphosphoguanosine)-ribonucleoside in mRNA + diphosphate</text>
        <dbReference type="Rhea" id="RHEA:67012"/>
        <dbReference type="Rhea" id="RHEA-COMP:17165"/>
        <dbReference type="Rhea" id="RHEA-COMP:17166"/>
        <dbReference type="ChEBI" id="CHEBI:15378"/>
        <dbReference type="ChEBI" id="CHEBI:33019"/>
        <dbReference type="ChEBI" id="CHEBI:37565"/>
        <dbReference type="ChEBI" id="CHEBI:167616"/>
        <dbReference type="ChEBI" id="CHEBI:167617"/>
        <dbReference type="EC" id="2.7.7.50"/>
    </reaction>
    <physiologicalReaction direction="left-to-right" evidence="10">
        <dbReference type="Rhea" id="RHEA:67013"/>
    </physiologicalReaction>
</comment>
<accession>A0A5N6V3T8</accession>
<evidence type="ECO:0000256" key="5">
    <source>
        <dbReference type="ARBA" id="ARBA00022695"/>
    </source>
</evidence>
<evidence type="ECO:0000256" key="10">
    <source>
        <dbReference type="ARBA" id="ARBA00044624"/>
    </source>
</evidence>
<keyword evidence="8" id="KW-0342">GTP-binding</keyword>
<keyword evidence="14" id="KW-1185">Reference proteome</keyword>
<dbReference type="GO" id="GO:0004484">
    <property type="term" value="F:mRNA guanylyltransferase activity"/>
    <property type="evidence" value="ECO:0007669"/>
    <property type="project" value="UniProtKB-EC"/>
</dbReference>
<evidence type="ECO:0000256" key="6">
    <source>
        <dbReference type="ARBA" id="ARBA00022741"/>
    </source>
</evidence>
<dbReference type="GO" id="GO:0006370">
    <property type="term" value="P:7-methylguanosine mRNA capping"/>
    <property type="evidence" value="ECO:0007669"/>
    <property type="project" value="UniProtKB-KW"/>
</dbReference>
<evidence type="ECO:0000313" key="13">
    <source>
        <dbReference type="EMBL" id="KAE8165645.1"/>
    </source>
</evidence>
<dbReference type="InterPro" id="IPR051029">
    <property type="entry name" value="mRNA_Capping_Enz/RNA_Phosphat"/>
</dbReference>
<evidence type="ECO:0000256" key="2">
    <source>
        <dbReference type="ARBA" id="ARBA00012475"/>
    </source>
</evidence>
<dbReference type="CDD" id="cd07895">
    <property type="entry name" value="Adenylation_mRNA_capping"/>
    <property type="match status" value="1"/>
</dbReference>
<protein>
    <recommendedName>
        <fullName evidence="2">mRNA guanylyltransferase</fullName>
        <ecNumber evidence="2">2.7.7.50</ecNumber>
    </recommendedName>
</protein>
<comment type="subcellular location">
    <subcellularLocation>
        <location evidence="1">Nucleus</location>
    </subcellularLocation>
</comment>
<dbReference type="SUPFAM" id="SSF56091">
    <property type="entry name" value="DNA ligase/mRNA capping enzyme, catalytic domain"/>
    <property type="match status" value="1"/>
</dbReference>
<dbReference type="PANTHER" id="PTHR10367">
    <property type="entry name" value="MRNA-CAPPING ENZYME"/>
    <property type="match status" value="1"/>
</dbReference>
<dbReference type="Gene3D" id="3.30.470.30">
    <property type="entry name" value="DNA ligase/mRNA capping enzyme"/>
    <property type="match status" value="1"/>
</dbReference>
<evidence type="ECO:0000259" key="12">
    <source>
        <dbReference type="Pfam" id="PF03919"/>
    </source>
</evidence>
<evidence type="ECO:0000256" key="9">
    <source>
        <dbReference type="ARBA" id="ARBA00023242"/>
    </source>
</evidence>
<dbReference type="InterPro" id="IPR013846">
    <property type="entry name" value="mRNA_cap_enzyme_C"/>
</dbReference>
<organism evidence="13 14">
    <name type="scientific">Aspergillus tamarii</name>
    <dbReference type="NCBI Taxonomy" id="41984"/>
    <lineage>
        <taxon>Eukaryota</taxon>
        <taxon>Fungi</taxon>
        <taxon>Dikarya</taxon>
        <taxon>Ascomycota</taxon>
        <taxon>Pezizomycotina</taxon>
        <taxon>Eurotiomycetes</taxon>
        <taxon>Eurotiomycetidae</taxon>
        <taxon>Eurotiales</taxon>
        <taxon>Aspergillaceae</taxon>
        <taxon>Aspergillus</taxon>
        <taxon>Aspergillus subgen. Circumdati</taxon>
    </lineage>
</organism>
<dbReference type="Pfam" id="PF03919">
    <property type="entry name" value="mRNA_cap_C"/>
    <property type="match status" value="1"/>
</dbReference>
<keyword evidence="3" id="KW-0507">mRNA processing</keyword>
<dbReference type="GO" id="GO:0005525">
    <property type="term" value="F:GTP binding"/>
    <property type="evidence" value="ECO:0007669"/>
    <property type="project" value="UniProtKB-KW"/>
</dbReference>
<evidence type="ECO:0000256" key="4">
    <source>
        <dbReference type="ARBA" id="ARBA00022679"/>
    </source>
</evidence>